<name>A0ABR6WVT8_9FIRM</name>
<evidence type="ECO:0000256" key="11">
    <source>
        <dbReference type="ARBA" id="ARBA00029986"/>
    </source>
</evidence>
<keyword evidence="12" id="KW-0963">Cytoplasm</keyword>
<evidence type="ECO:0000256" key="8">
    <source>
        <dbReference type="ARBA" id="ARBA00023235"/>
    </source>
</evidence>
<dbReference type="InterPro" id="IPR005215">
    <property type="entry name" value="Trig_fac"/>
</dbReference>
<evidence type="ECO:0000256" key="9">
    <source>
        <dbReference type="ARBA" id="ARBA00023306"/>
    </source>
</evidence>
<dbReference type="Pfam" id="PF05698">
    <property type="entry name" value="Trigger_C"/>
    <property type="match status" value="1"/>
</dbReference>
<evidence type="ECO:0000256" key="2">
    <source>
        <dbReference type="ARBA" id="ARBA00005464"/>
    </source>
</evidence>
<sequence length="441" mass="49744">MKDTEDNMSSTVESIEKNIATLKIEINPEDYAKATKKAYDKNKKRFSVPGFRKGKAPKSVIEAHYGKSIFLEEAIDFAFGPAYESALKETEIKPVTRPDLESIENIENIGEESAFFIVKVAVKPEISLGEYKGAEIASMEATVTEEELADELAKIQDQNARLITLESGDVKDGATVTIDYEGFLDDEPFAGGKDTDYDLIIGSSTFIPGFEEQLIGAKMGEETTVNVTFPEDYHAENLKGKAVAFKVLVKGIKEKELPVLDDEFAKDTSEFDTLEELKADIEGRLKEAKADELKKTAEMAVVNFAVDNAEIDIPYLMIEEEVDHNIETFENQMKQQGLSLDDYFKYTNVNREDFRNNLKGDAERNIRIELVLSKIGETEAIDATDEEMDEEIKVFADAYGYEFEEYKKDLKERMLEYIKSNIIRRKTIEMLLNAATVKSAE</sequence>
<evidence type="ECO:0000313" key="17">
    <source>
        <dbReference type="Proteomes" id="UP000603234"/>
    </source>
</evidence>
<dbReference type="InterPro" id="IPR046357">
    <property type="entry name" value="PPIase_dom_sf"/>
</dbReference>
<dbReference type="PROSITE" id="PS50059">
    <property type="entry name" value="FKBP_PPIASE"/>
    <property type="match status" value="1"/>
</dbReference>
<dbReference type="HAMAP" id="MF_00303">
    <property type="entry name" value="Trigger_factor_Tig"/>
    <property type="match status" value="1"/>
</dbReference>
<gene>
    <name evidence="12" type="primary">tig</name>
    <name evidence="16" type="ORF">GH808_09695</name>
</gene>
<dbReference type="GO" id="GO:0003755">
    <property type="term" value="F:peptidyl-prolyl cis-trans isomerase activity"/>
    <property type="evidence" value="ECO:0007669"/>
    <property type="project" value="UniProtKB-EC"/>
</dbReference>
<evidence type="ECO:0000256" key="7">
    <source>
        <dbReference type="ARBA" id="ARBA00023186"/>
    </source>
</evidence>
<evidence type="ECO:0000259" key="15">
    <source>
        <dbReference type="PROSITE" id="PS50059"/>
    </source>
</evidence>
<evidence type="ECO:0000256" key="14">
    <source>
        <dbReference type="RuleBase" id="RU003914"/>
    </source>
</evidence>
<dbReference type="Gene3D" id="3.10.50.40">
    <property type="match status" value="1"/>
</dbReference>
<keyword evidence="17" id="KW-1185">Reference proteome</keyword>
<keyword evidence="6 12" id="KW-0697">Rotamase</keyword>
<dbReference type="SUPFAM" id="SSF102735">
    <property type="entry name" value="Trigger factor ribosome-binding domain"/>
    <property type="match status" value="1"/>
</dbReference>
<dbReference type="Pfam" id="PF00254">
    <property type="entry name" value="FKBP_C"/>
    <property type="match status" value="1"/>
</dbReference>
<comment type="subcellular location">
    <subcellularLocation>
        <location evidence="12">Cytoplasm</location>
    </subcellularLocation>
    <text evidence="12">About half TF is bound to the ribosome near the polypeptide exit tunnel while the other half is free in the cytoplasm.</text>
</comment>
<evidence type="ECO:0000313" key="16">
    <source>
        <dbReference type="EMBL" id="MBC3804702.1"/>
    </source>
</evidence>
<evidence type="ECO:0000256" key="6">
    <source>
        <dbReference type="ARBA" id="ARBA00023110"/>
    </source>
</evidence>
<dbReference type="NCBIfam" id="TIGR00115">
    <property type="entry name" value="tig"/>
    <property type="match status" value="1"/>
</dbReference>
<dbReference type="PANTHER" id="PTHR30560">
    <property type="entry name" value="TRIGGER FACTOR CHAPERONE AND PEPTIDYL-PROLYL CIS/TRANS ISOMERASE"/>
    <property type="match status" value="1"/>
</dbReference>
<dbReference type="SUPFAM" id="SSF54534">
    <property type="entry name" value="FKBP-like"/>
    <property type="match status" value="1"/>
</dbReference>
<comment type="domain">
    <text evidence="12">Consists of 3 domains; the N-terminus binds the ribosome, the middle domain has PPIase activity, while the C-terminus has intrinsic chaperone activity on its own.</text>
</comment>
<evidence type="ECO:0000256" key="4">
    <source>
        <dbReference type="ARBA" id="ARBA00016902"/>
    </source>
</evidence>
<comment type="catalytic activity">
    <reaction evidence="1 12 13">
        <text>[protein]-peptidylproline (omega=180) = [protein]-peptidylproline (omega=0)</text>
        <dbReference type="Rhea" id="RHEA:16237"/>
        <dbReference type="Rhea" id="RHEA-COMP:10747"/>
        <dbReference type="Rhea" id="RHEA-COMP:10748"/>
        <dbReference type="ChEBI" id="CHEBI:83833"/>
        <dbReference type="ChEBI" id="CHEBI:83834"/>
        <dbReference type="EC" id="5.2.1.8"/>
    </reaction>
</comment>
<comment type="caution">
    <text evidence="16">The sequence shown here is derived from an EMBL/GenBank/DDBJ whole genome shotgun (WGS) entry which is preliminary data.</text>
</comment>
<keyword evidence="7 12" id="KW-0143">Chaperone</keyword>
<dbReference type="InterPro" id="IPR001179">
    <property type="entry name" value="PPIase_FKBP_dom"/>
</dbReference>
<evidence type="ECO:0000256" key="1">
    <source>
        <dbReference type="ARBA" id="ARBA00000971"/>
    </source>
</evidence>
<reference evidence="16 17" key="1">
    <citation type="journal article" date="2020" name="mSystems">
        <title>Defining Genomic and Predicted Metabolic Features of the Acetobacterium Genus.</title>
        <authorList>
            <person name="Ross D.E."/>
            <person name="Marshall C.W."/>
            <person name="Gulliver D."/>
            <person name="May H.D."/>
            <person name="Norman R.S."/>
        </authorList>
    </citation>
    <scope>NUCLEOTIDE SEQUENCE [LARGE SCALE GENOMIC DNA]</scope>
    <source>
        <strain evidence="16 17">DSM 8238</strain>
    </source>
</reference>
<evidence type="ECO:0000256" key="10">
    <source>
        <dbReference type="ARBA" id="ARBA00024849"/>
    </source>
</evidence>
<dbReference type="Gene3D" id="3.30.70.1050">
    <property type="entry name" value="Trigger factor ribosome-binding domain"/>
    <property type="match status" value="1"/>
</dbReference>
<comment type="function">
    <text evidence="10 12">Involved in protein export. Acts as a chaperone by maintaining the newly synthesized protein in an open conformation. Functions as a peptidyl-prolyl cis-trans isomerase.</text>
</comment>
<proteinExistence type="inferred from homology"/>
<dbReference type="InterPro" id="IPR027304">
    <property type="entry name" value="Trigger_fact/SurA_dom_sf"/>
</dbReference>
<dbReference type="SUPFAM" id="SSF109998">
    <property type="entry name" value="Triger factor/SurA peptide-binding domain-like"/>
    <property type="match status" value="1"/>
</dbReference>
<protein>
    <recommendedName>
        <fullName evidence="4 12">Trigger factor</fullName>
        <shortName evidence="12">TF</shortName>
        <ecNumber evidence="3 12">5.2.1.8</ecNumber>
    </recommendedName>
    <alternativeName>
        <fullName evidence="11 12">PPIase</fullName>
    </alternativeName>
</protein>
<dbReference type="InterPro" id="IPR036611">
    <property type="entry name" value="Trigger_fac_ribosome-bd_sf"/>
</dbReference>
<dbReference type="InterPro" id="IPR008881">
    <property type="entry name" value="Trigger_fac_ribosome-bd_bac"/>
</dbReference>
<dbReference type="Gene3D" id="1.10.3120.10">
    <property type="entry name" value="Trigger factor, C-terminal domain"/>
    <property type="match status" value="1"/>
</dbReference>
<organism evidence="16 17">
    <name type="scientific">Acetobacterium fimetarium</name>
    <dbReference type="NCBI Taxonomy" id="52691"/>
    <lineage>
        <taxon>Bacteria</taxon>
        <taxon>Bacillati</taxon>
        <taxon>Bacillota</taxon>
        <taxon>Clostridia</taxon>
        <taxon>Eubacteriales</taxon>
        <taxon>Eubacteriaceae</taxon>
        <taxon>Acetobacterium</taxon>
    </lineage>
</organism>
<keyword evidence="9 12" id="KW-0131">Cell cycle</keyword>
<evidence type="ECO:0000256" key="5">
    <source>
        <dbReference type="ARBA" id="ARBA00022618"/>
    </source>
</evidence>
<dbReference type="PANTHER" id="PTHR30560:SF3">
    <property type="entry name" value="TRIGGER FACTOR-LIKE PROTEIN TIG, CHLOROPLASTIC"/>
    <property type="match status" value="1"/>
</dbReference>
<feature type="domain" description="PPIase FKBP-type" evidence="15">
    <location>
        <begin position="173"/>
        <end position="258"/>
    </location>
</feature>
<dbReference type="InterPro" id="IPR008880">
    <property type="entry name" value="Trigger_fac_C"/>
</dbReference>
<dbReference type="Pfam" id="PF05697">
    <property type="entry name" value="Trigger_N"/>
    <property type="match status" value="1"/>
</dbReference>
<comment type="similarity">
    <text evidence="2 12 14">Belongs to the FKBP-type PPIase family. Tig subfamily.</text>
</comment>
<dbReference type="EMBL" id="WJBC01000013">
    <property type="protein sequence ID" value="MBC3804702.1"/>
    <property type="molecule type" value="Genomic_DNA"/>
</dbReference>
<dbReference type="InterPro" id="IPR037041">
    <property type="entry name" value="Trigger_fac_C_sf"/>
</dbReference>
<dbReference type="EC" id="5.2.1.8" evidence="3 12"/>
<evidence type="ECO:0000256" key="12">
    <source>
        <dbReference type="HAMAP-Rule" id="MF_00303"/>
    </source>
</evidence>
<dbReference type="Proteomes" id="UP000603234">
    <property type="component" value="Unassembled WGS sequence"/>
</dbReference>
<evidence type="ECO:0000256" key="3">
    <source>
        <dbReference type="ARBA" id="ARBA00013194"/>
    </source>
</evidence>
<accession>A0ABR6WVT8</accession>
<keyword evidence="8 12" id="KW-0413">Isomerase</keyword>
<evidence type="ECO:0000256" key="13">
    <source>
        <dbReference type="PROSITE-ProRule" id="PRU00277"/>
    </source>
</evidence>
<keyword evidence="5 12" id="KW-0132">Cell division</keyword>
<dbReference type="PIRSF" id="PIRSF003095">
    <property type="entry name" value="Trigger_factor"/>
    <property type="match status" value="1"/>
</dbReference>